<organism evidence="9 10">
    <name type="scientific">Jimgerdemannia flammicorona</name>
    <dbReference type="NCBI Taxonomy" id="994334"/>
    <lineage>
        <taxon>Eukaryota</taxon>
        <taxon>Fungi</taxon>
        <taxon>Fungi incertae sedis</taxon>
        <taxon>Mucoromycota</taxon>
        <taxon>Mucoromycotina</taxon>
        <taxon>Endogonomycetes</taxon>
        <taxon>Endogonales</taxon>
        <taxon>Endogonaceae</taxon>
        <taxon>Jimgerdemannia</taxon>
    </lineage>
</organism>
<keyword evidence="6 8" id="KW-0539">Nucleus</keyword>
<dbReference type="Gene3D" id="1.10.20.10">
    <property type="entry name" value="Histone, subunit A"/>
    <property type="match status" value="1"/>
</dbReference>
<comment type="similarity">
    <text evidence="3 8">Belongs to the histone H4 family.</text>
</comment>
<comment type="caution">
    <text evidence="9">The sequence shown here is derived from an EMBL/GenBank/DDBJ whole genome shotgun (WGS) entry which is preliminary data.</text>
</comment>
<evidence type="ECO:0000256" key="7">
    <source>
        <dbReference type="ARBA" id="ARBA00023269"/>
    </source>
</evidence>
<dbReference type="EMBL" id="RBNI01014836">
    <property type="protein sequence ID" value="RUP18553.1"/>
    <property type="molecule type" value="Genomic_DNA"/>
</dbReference>
<keyword evidence="4 8" id="KW-0158">Chromosome</keyword>
<evidence type="ECO:0000256" key="6">
    <source>
        <dbReference type="ARBA" id="ARBA00023242"/>
    </source>
</evidence>
<evidence type="ECO:0000256" key="4">
    <source>
        <dbReference type="ARBA" id="ARBA00022454"/>
    </source>
</evidence>
<comment type="function">
    <text evidence="8">Core component of nucleosome. Nucleosomes wrap and compact DNA into chromatin, limiting DNA accessibility to the cellular machineries which require DNA as a template. Histones thereby play a central role in transcription regulation, DNA repair, DNA replication and chromosomal stability. DNA accessibility is regulated via a complex set of post-translational modifications of histones, also called histone code, and nucleosome remodeling.</text>
</comment>
<comment type="subcellular location">
    <subcellularLocation>
        <location evidence="2">Chromosome</location>
    </subcellularLocation>
    <subcellularLocation>
        <location evidence="1">Nucleus</location>
    </subcellularLocation>
</comment>
<evidence type="ECO:0000256" key="3">
    <source>
        <dbReference type="ARBA" id="ARBA00006564"/>
    </source>
</evidence>
<comment type="subunit">
    <text evidence="8">The nucleosome is a histone octamer containing two molecules each of H2A, H2B, H3 and H4 assembled in one H3-H4 heterotetramer and two H2A-H2B heterodimers. The octamer wraps approximately 147 bp of DNA.</text>
</comment>
<name>A0A433BA12_9FUNG</name>
<proteinExistence type="inferred from homology"/>
<dbReference type="InterPro" id="IPR009072">
    <property type="entry name" value="Histone-fold"/>
</dbReference>
<evidence type="ECO:0000313" key="9">
    <source>
        <dbReference type="EMBL" id="RUP18553.1"/>
    </source>
</evidence>
<dbReference type="GO" id="GO:0030527">
    <property type="term" value="F:structural constituent of chromatin"/>
    <property type="evidence" value="ECO:0007669"/>
    <property type="project" value="InterPro"/>
</dbReference>
<evidence type="ECO:0000256" key="5">
    <source>
        <dbReference type="ARBA" id="ARBA00023125"/>
    </source>
</evidence>
<dbReference type="GO" id="GO:0000786">
    <property type="term" value="C:nucleosome"/>
    <property type="evidence" value="ECO:0007669"/>
    <property type="project" value="UniProtKB-KW"/>
</dbReference>
<dbReference type="AlphaFoldDB" id="A0A433BA12"/>
<gene>
    <name evidence="9" type="ORF">BC936DRAFT_139370</name>
</gene>
<dbReference type="SMART" id="SM00417">
    <property type="entry name" value="H4"/>
    <property type="match status" value="1"/>
</dbReference>
<evidence type="ECO:0000256" key="8">
    <source>
        <dbReference type="RuleBase" id="RU000528"/>
    </source>
</evidence>
<evidence type="ECO:0000256" key="1">
    <source>
        <dbReference type="ARBA" id="ARBA00004123"/>
    </source>
</evidence>
<dbReference type="GO" id="GO:0003677">
    <property type="term" value="F:DNA binding"/>
    <property type="evidence" value="ECO:0007669"/>
    <property type="project" value="UniProtKB-KW"/>
</dbReference>
<evidence type="ECO:0000256" key="2">
    <source>
        <dbReference type="ARBA" id="ARBA00004286"/>
    </source>
</evidence>
<dbReference type="PANTHER" id="PTHR10484">
    <property type="entry name" value="HISTONE H4"/>
    <property type="match status" value="1"/>
</dbReference>
<dbReference type="PRINTS" id="PR00623">
    <property type="entry name" value="HISTONEH4"/>
</dbReference>
<sequence length="105" mass="12180">MDPQIFGSKGGKRFPRYAKETIKGISKPAIHHLACRGGIKCIESSLYDEVHYVLKTFLRETIGDTIIYTEHAKRKTITTLDIVLALKKKSTYISWFWILFIYTIR</sequence>
<evidence type="ECO:0000313" key="10">
    <source>
        <dbReference type="Proteomes" id="UP000268093"/>
    </source>
</evidence>
<keyword evidence="7 8" id="KW-0544">Nucleosome core</keyword>
<dbReference type="CDD" id="cd22912">
    <property type="entry name" value="HFD_H4"/>
    <property type="match status" value="1"/>
</dbReference>
<protein>
    <recommendedName>
        <fullName evidence="8">Histone H4</fullName>
    </recommendedName>
</protein>
<accession>A0A433BA12</accession>
<dbReference type="GO" id="GO:0005634">
    <property type="term" value="C:nucleus"/>
    <property type="evidence" value="ECO:0007669"/>
    <property type="project" value="UniProtKB-SubCell"/>
</dbReference>
<dbReference type="GO" id="GO:0046982">
    <property type="term" value="F:protein heterodimerization activity"/>
    <property type="evidence" value="ECO:0007669"/>
    <property type="project" value="InterPro"/>
</dbReference>
<dbReference type="SUPFAM" id="SSF47113">
    <property type="entry name" value="Histone-fold"/>
    <property type="match status" value="1"/>
</dbReference>
<dbReference type="InterPro" id="IPR001951">
    <property type="entry name" value="Histone_H4"/>
</dbReference>
<keyword evidence="10" id="KW-1185">Reference proteome</keyword>
<dbReference type="Proteomes" id="UP000268093">
    <property type="component" value="Unassembled WGS sequence"/>
</dbReference>
<reference evidence="9 10" key="1">
    <citation type="journal article" date="2018" name="New Phytol.">
        <title>Phylogenomics of Endogonaceae and evolution of mycorrhizas within Mucoromycota.</title>
        <authorList>
            <person name="Chang Y."/>
            <person name="Desiro A."/>
            <person name="Na H."/>
            <person name="Sandor L."/>
            <person name="Lipzen A."/>
            <person name="Clum A."/>
            <person name="Barry K."/>
            <person name="Grigoriev I.V."/>
            <person name="Martin F.M."/>
            <person name="Stajich J.E."/>
            <person name="Smith M.E."/>
            <person name="Bonito G."/>
            <person name="Spatafora J.W."/>
        </authorList>
    </citation>
    <scope>NUCLEOTIDE SEQUENCE [LARGE SCALE GENOMIC DNA]</scope>
    <source>
        <strain evidence="9 10">GMNB39</strain>
    </source>
</reference>
<keyword evidence="5 8" id="KW-0238">DNA-binding</keyword>